<dbReference type="PROSITE" id="PS51476">
    <property type="entry name" value="PROTEASOME_BETA_2"/>
    <property type="match status" value="1"/>
</dbReference>
<evidence type="ECO:0000313" key="6">
    <source>
        <dbReference type="Proteomes" id="UP000070544"/>
    </source>
</evidence>
<keyword evidence="3 4" id="KW-0539">Nucleus</keyword>
<dbReference type="AlphaFoldDB" id="A0A139AKB4"/>
<dbReference type="GO" id="GO:0043248">
    <property type="term" value="P:proteasome assembly"/>
    <property type="evidence" value="ECO:0007669"/>
    <property type="project" value="EnsemblFungi"/>
</dbReference>
<dbReference type="Proteomes" id="UP000070544">
    <property type="component" value="Unassembled WGS sequence"/>
</dbReference>
<keyword evidence="5" id="KW-0378">Hydrolase</keyword>
<dbReference type="InterPro" id="IPR029055">
    <property type="entry name" value="Ntn_hydrolases_N"/>
</dbReference>
<dbReference type="InterPro" id="IPR016295">
    <property type="entry name" value="Proteasome_beta4"/>
</dbReference>
<accession>A0A139AKB4</accession>
<dbReference type="SUPFAM" id="SSF56235">
    <property type="entry name" value="N-terminal nucleophile aminohydrolases (Ntn hydrolases)"/>
    <property type="match status" value="1"/>
</dbReference>
<dbReference type="PANTHER" id="PTHR32194">
    <property type="entry name" value="METALLOPROTEASE TLDD"/>
    <property type="match status" value="1"/>
</dbReference>
<dbReference type="OMA" id="INEQIVM"/>
<dbReference type="InterPro" id="IPR016050">
    <property type="entry name" value="Proteasome_bsu_CS"/>
</dbReference>
<evidence type="ECO:0000256" key="3">
    <source>
        <dbReference type="ARBA" id="ARBA00023242"/>
    </source>
</evidence>
<dbReference type="STRING" id="1344416.A0A139AKB4"/>
<comment type="similarity">
    <text evidence="4">Belongs to the peptidase T1B family.</text>
</comment>
<evidence type="ECO:0000256" key="2">
    <source>
        <dbReference type="ARBA" id="ARBA00022942"/>
    </source>
</evidence>
<dbReference type="GO" id="GO:0043161">
    <property type="term" value="P:proteasome-mediated ubiquitin-dependent protein catabolic process"/>
    <property type="evidence" value="ECO:0007669"/>
    <property type="project" value="EnsemblFungi"/>
</dbReference>
<evidence type="ECO:0000256" key="1">
    <source>
        <dbReference type="ARBA" id="ARBA00022490"/>
    </source>
</evidence>
<evidence type="ECO:0000256" key="4">
    <source>
        <dbReference type="PIRNR" id="PIRNR001213"/>
    </source>
</evidence>
<dbReference type="GO" id="GO:0005634">
    <property type="term" value="C:nucleus"/>
    <property type="evidence" value="ECO:0007669"/>
    <property type="project" value="UniProtKB-SubCell"/>
</dbReference>
<dbReference type="PANTHER" id="PTHR32194:SF6">
    <property type="entry name" value="PROTEASOME SUBUNIT BETA"/>
    <property type="match status" value="1"/>
</dbReference>
<dbReference type="FunFam" id="3.60.20.10:FF:000014">
    <property type="entry name" value="Proteasome subunit beta type-7"/>
    <property type="match status" value="1"/>
</dbReference>
<comment type="function">
    <text evidence="4">Non-catalytic component of the proteasome.</text>
</comment>
<sequence length="216" mass="24503">MTGTSVLAIKYKDGIMMAGDTLSSYGSLARFRDTRRIVQAGDYTVVGATGEVSDYQHIKHLLEEVLIEEYYTEDGHKLGPRNIFEYLSRVMYNRRSNFNPLWNYLVVAGFKEGDKFLGYVDLRGTTYQASTIATGYGSMIAQPLLRKAVEGRENEVTEEEALKLLEDSMRILWYRDARAWDKIQVAKVTSEGVTISEPYKLTTDWTVGEYVKGYGA</sequence>
<keyword evidence="6" id="KW-1185">Reference proteome</keyword>
<keyword evidence="2 4" id="KW-0647">Proteasome</keyword>
<dbReference type="PROSITE" id="PS00854">
    <property type="entry name" value="PROTEASOME_BETA_1"/>
    <property type="match status" value="1"/>
</dbReference>
<dbReference type="Gene3D" id="3.60.20.10">
    <property type="entry name" value="Glutamine Phosphoribosylpyrophosphate, subunit 1, domain 1"/>
    <property type="match status" value="1"/>
</dbReference>
<reference evidence="5 6" key="1">
    <citation type="journal article" date="2015" name="Genome Biol. Evol.">
        <title>Phylogenomic analyses indicate that early fungi evolved digesting cell walls of algal ancestors of land plants.</title>
        <authorList>
            <person name="Chang Y."/>
            <person name="Wang S."/>
            <person name="Sekimoto S."/>
            <person name="Aerts A.L."/>
            <person name="Choi C."/>
            <person name="Clum A."/>
            <person name="LaButti K.M."/>
            <person name="Lindquist E.A."/>
            <person name="Yee Ngan C."/>
            <person name="Ohm R.A."/>
            <person name="Salamov A.A."/>
            <person name="Grigoriev I.V."/>
            <person name="Spatafora J.W."/>
            <person name="Berbee M.L."/>
        </authorList>
    </citation>
    <scope>NUCLEOTIDE SEQUENCE [LARGE SCALE GENOMIC DNA]</scope>
    <source>
        <strain evidence="5 6">JEL478</strain>
    </source>
</reference>
<dbReference type="PIRSF" id="PIRSF001213">
    <property type="entry name" value="Psome_endopept_beta"/>
    <property type="match status" value="1"/>
</dbReference>
<protein>
    <recommendedName>
        <fullName evidence="4">Proteasome subunit beta</fullName>
    </recommendedName>
</protein>
<evidence type="ECO:0000313" key="5">
    <source>
        <dbReference type="EMBL" id="KXS17217.1"/>
    </source>
</evidence>
<dbReference type="EMBL" id="KQ965748">
    <property type="protein sequence ID" value="KXS17217.1"/>
    <property type="molecule type" value="Genomic_DNA"/>
</dbReference>
<keyword evidence="1 4" id="KW-0963">Cytoplasm</keyword>
<dbReference type="GO" id="GO:0034515">
    <property type="term" value="C:proteasome storage granule"/>
    <property type="evidence" value="ECO:0007669"/>
    <property type="project" value="EnsemblFungi"/>
</dbReference>
<dbReference type="GO" id="GO:0016787">
    <property type="term" value="F:hydrolase activity"/>
    <property type="evidence" value="ECO:0007669"/>
    <property type="project" value="UniProtKB-KW"/>
</dbReference>
<dbReference type="GO" id="GO:0019774">
    <property type="term" value="C:proteasome core complex, beta-subunit complex"/>
    <property type="evidence" value="ECO:0007669"/>
    <property type="project" value="UniProtKB-UniRule"/>
</dbReference>
<dbReference type="GO" id="GO:0010499">
    <property type="term" value="P:proteasomal ubiquitin-independent protein catabolic process"/>
    <property type="evidence" value="ECO:0007669"/>
    <property type="project" value="EnsemblFungi"/>
</dbReference>
<dbReference type="OrthoDB" id="10248542at2759"/>
<dbReference type="InterPro" id="IPR001353">
    <property type="entry name" value="Proteasome_sua/b"/>
</dbReference>
<name>A0A139AKB4_GONPJ</name>
<dbReference type="InterPro" id="IPR023333">
    <property type="entry name" value="Proteasome_suB-type"/>
</dbReference>
<organism evidence="5 6">
    <name type="scientific">Gonapodya prolifera (strain JEL478)</name>
    <name type="common">Monoblepharis prolifera</name>
    <dbReference type="NCBI Taxonomy" id="1344416"/>
    <lineage>
        <taxon>Eukaryota</taxon>
        <taxon>Fungi</taxon>
        <taxon>Fungi incertae sedis</taxon>
        <taxon>Chytridiomycota</taxon>
        <taxon>Chytridiomycota incertae sedis</taxon>
        <taxon>Monoblepharidomycetes</taxon>
        <taxon>Monoblepharidales</taxon>
        <taxon>Gonapodyaceae</taxon>
        <taxon>Gonapodya</taxon>
    </lineage>
</organism>
<dbReference type="CDD" id="cd03760">
    <property type="entry name" value="proteasome_beta_type_4"/>
    <property type="match status" value="1"/>
</dbReference>
<comment type="subcellular location">
    <subcellularLocation>
        <location evidence="4">Cytoplasm</location>
    </subcellularLocation>
    <subcellularLocation>
        <location evidence="4">Nucleus</location>
    </subcellularLocation>
</comment>
<gene>
    <name evidence="5" type="ORF">M427DRAFT_133650</name>
</gene>
<dbReference type="Pfam" id="PF00227">
    <property type="entry name" value="Proteasome"/>
    <property type="match status" value="1"/>
</dbReference>
<proteinExistence type="inferred from homology"/>